<dbReference type="Proteomes" id="UP000001732">
    <property type="component" value="Chromosome"/>
</dbReference>
<protein>
    <recommendedName>
        <fullName evidence="3">Iron-only hydrogenase system regulator</fullName>
    </recommendedName>
</protein>
<dbReference type="AlphaFoldDB" id="B5Y6W5"/>
<dbReference type="Pfam" id="PF21699">
    <property type="entry name" value="TM1266-like"/>
    <property type="match status" value="1"/>
</dbReference>
<dbReference type="RefSeq" id="WP_012543899.1">
    <property type="nucleotide sequence ID" value="NC_011295.1"/>
</dbReference>
<dbReference type="OrthoDB" id="9796135at2"/>
<dbReference type="SUPFAM" id="SSF55021">
    <property type="entry name" value="ACT-like"/>
    <property type="match status" value="1"/>
</dbReference>
<evidence type="ECO:0008006" key="3">
    <source>
        <dbReference type="Google" id="ProtNLM"/>
    </source>
</evidence>
<reference evidence="1 2" key="2">
    <citation type="journal article" date="2014" name="Genome Announc.">
        <title>Complete Genome Sequence of Coprothermobacter proteolyticus DSM 5265.</title>
        <authorList>
            <person name="Alexiev A."/>
            <person name="Coil D.A."/>
            <person name="Badger J.H."/>
            <person name="Enticknap J."/>
            <person name="Ward N."/>
            <person name="Robb F.T."/>
            <person name="Eisen J.A."/>
        </authorList>
    </citation>
    <scope>NUCLEOTIDE SEQUENCE [LARGE SCALE GENOMIC DNA]</scope>
    <source>
        <strain evidence="2">ATCC 35245 / DSM 5265 / OCM 4 / BT</strain>
    </source>
</reference>
<name>B5Y6W5_COPPD</name>
<dbReference type="InterPro" id="IPR023860">
    <property type="entry name" value="FeFe-hyd_TM1266"/>
</dbReference>
<dbReference type="Gene3D" id="3.30.70.1150">
    <property type="entry name" value="ACT-like. Chain A, domain 2"/>
    <property type="match status" value="1"/>
</dbReference>
<sequence>MERFYIVNIIINNREKAYKQVNELLHDFAEDIRLRVGYPLPEENAAIILLVVKANNDVLGSLTGKLGQLESVQVKTLPLK</sequence>
<proteinExistence type="predicted"/>
<gene>
    <name evidence="1" type="ordered locus">COPRO5265_0142</name>
</gene>
<evidence type="ECO:0000313" key="2">
    <source>
        <dbReference type="Proteomes" id="UP000001732"/>
    </source>
</evidence>
<dbReference type="eggNOG" id="COG0864">
    <property type="taxonomic scope" value="Bacteria"/>
</dbReference>
<dbReference type="EMBL" id="CP001145">
    <property type="protein sequence ID" value="ACI17247.1"/>
    <property type="molecule type" value="Genomic_DNA"/>
</dbReference>
<accession>B5Y6W5</accession>
<reference evidence="2" key="1">
    <citation type="submission" date="2008-08" db="EMBL/GenBank/DDBJ databases">
        <title>The complete genome sequence of Coprothermobacter proteolyticus strain ATCC 5245 / DSM 5265 / BT.</title>
        <authorList>
            <person name="Dodson R.J."/>
            <person name="Durkin A.S."/>
            <person name="Wu M."/>
            <person name="Eisen J."/>
            <person name="Sutton G."/>
        </authorList>
    </citation>
    <scope>NUCLEOTIDE SEQUENCE [LARGE SCALE GENOMIC DNA]</scope>
    <source>
        <strain evidence="2">ATCC 35245 / DSM 5265 / OCM 4 / BT</strain>
    </source>
</reference>
<dbReference type="HOGENOM" id="CLU_170247_0_0_9"/>
<dbReference type="InterPro" id="IPR045865">
    <property type="entry name" value="ACT-like_dom_sf"/>
</dbReference>
<organism evidence="1 2">
    <name type="scientific">Coprothermobacter proteolyticus (strain ATCC 35245 / DSM 5265 / OCM 4 / BT)</name>
    <dbReference type="NCBI Taxonomy" id="309798"/>
    <lineage>
        <taxon>Bacteria</taxon>
        <taxon>Pseudomonadati</taxon>
        <taxon>Coprothermobacterota</taxon>
        <taxon>Coprothermobacteria</taxon>
        <taxon>Coprothermobacterales</taxon>
        <taxon>Coprothermobacteraceae</taxon>
        <taxon>Coprothermobacter</taxon>
    </lineage>
</organism>
<dbReference type="STRING" id="309798.COPRO5265_0142"/>
<dbReference type="InterPro" id="IPR027271">
    <property type="entry name" value="Acetolactate_synth/TF_NikR_C"/>
</dbReference>
<keyword evidence="2" id="KW-1185">Reference proteome</keyword>
<evidence type="ECO:0000313" key="1">
    <source>
        <dbReference type="EMBL" id="ACI17247.1"/>
    </source>
</evidence>
<dbReference type="KEGG" id="cpo:COPRO5265_0142"/>
<dbReference type="NCBIfam" id="TIGR03959">
    <property type="entry name" value="hyd_TM1266"/>
    <property type="match status" value="1"/>
</dbReference>